<comment type="caution">
    <text evidence="7">The sequence shown here is derived from an EMBL/GenBank/DDBJ whole genome shotgun (WGS) entry which is preliminary data.</text>
</comment>
<dbReference type="InterPro" id="IPR001464">
    <property type="entry name" value="Annexin"/>
</dbReference>
<dbReference type="OrthoDB" id="37886at2759"/>
<comment type="domain">
    <text evidence="6">A pair of annexin repeats may form one binding site for calcium and phospholipid.</text>
</comment>
<dbReference type="GO" id="GO:0005737">
    <property type="term" value="C:cytoplasm"/>
    <property type="evidence" value="ECO:0007669"/>
    <property type="project" value="TreeGrafter"/>
</dbReference>
<dbReference type="PRINTS" id="PR00196">
    <property type="entry name" value="ANNEXIN"/>
</dbReference>
<dbReference type="PANTHER" id="PTHR10502:SF102">
    <property type="entry name" value="ANNEXIN B11"/>
    <property type="match status" value="1"/>
</dbReference>
<evidence type="ECO:0000256" key="5">
    <source>
        <dbReference type="ARBA" id="ARBA00023302"/>
    </source>
</evidence>
<dbReference type="PROSITE" id="PS00223">
    <property type="entry name" value="ANNEXIN_1"/>
    <property type="match status" value="3"/>
</dbReference>
<reference evidence="7 8" key="1">
    <citation type="submission" date="2014-10" db="EMBL/GenBank/DDBJ databases">
        <title>Draft genome of the hookworm Ancylostoma caninum.</title>
        <authorList>
            <person name="Mitreva M."/>
        </authorList>
    </citation>
    <scope>NUCLEOTIDE SEQUENCE [LARGE SCALE GENOMIC DNA]</scope>
    <source>
        <strain evidence="7 8">Baltimore</strain>
    </source>
</reference>
<dbReference type="STRING" id="29170.A0A368G532"/>
<dbReference type="GO" id="GO:0005544">
    <property type="term" value="F:calcium-dependent phospholipid binding"/>
    <property type="evidence" value="ECO:0007669"/>
    <property type="project" value="UniProtKB-KW"/>
</dbReference>
<sequence>MFGIPTLRPFHIFDPNQDAETLKQAFKGFGTNNSEVINVLCERTNRQRQEIAKAFKVMYGEDLIDALKSELSGDFEELIVAMMEPFAVYDAKQLHNAMAGIGTKELVLIEIMTSRTNQQIAEIKEAYKELYDTELESDIIGDTSGPFQNILVSLCTGGRDESTYYDRRSAKEDAQALYEAGENQFGTDESCFNSILASKNFNQLRVIFDEYENVAGHPIEQAIESEFSDDVKDCLLALIAVIRNRAAYFAKQLYESMKGFGTRDQDLIRLVVSRSEIDMADIKRIFEAEYGTTLEDMIKDDCSGAYKDALIALVNGN</sequence>
<evidence type="ECO:0000256" key="3">
    <source>
        <dbReference type="ARBA" id="ARBA00022837"/>
    </source>
</evidence>
<protein>
    <recommendedName>
        <fullName evidence="6">Annexin</fullName>
    </recommendedName>
</protein>
<dbReference type="InterPro" id="IPR018252">
    <property type="entry name" value="Annexin_repeat_CS"/>
</dbReference>
<accession>A0A368G532</accession>
<dbReference type="Gene3D" id="1.10.220.10">
    <property type="entry name" value="Annexin"/>
    <property type="match status" value="4"/>
</dbReference>
<evidence type="ECO:0000313" key="7">
    <source>
        <dbReference type="EMBL" id="RCN38788.1"/>
    </source>
</evidence>
<dbReference type="FunFam" id="1.10.220.10:FF:000002">
    <property type="entry name" value="Annexin"/>
    <property type="match status" value="1"/>
</dbReference>
<dbReference type="SMART" id="SM00335">
    <property type="entry name" value="ANX"/>
    <property type="match status" value="4"/>
</dbReference>
<dbReference type="GO" id="GO:0001786">
    <property type="term" value="F:phosphatidylserine binding"/>
    <property type="evidence" value="ECO:0007669"/>
    <property type="project" value="TreeGrafter"/>
</dbReference>
<dbReference type="EMBL" id="JOJR01000376">
    <property type="protein sequence ID" value="RCN38788.1"/>
    <property type="molecule type" value="Genomic_DNA"/>
</dbReference>
<dbReference type="FunFam" id="1.10.220.10:FF:000001">
    <property type="entry name" value="Annexin"/>
    <property type="match status" value="1"/>
</dbReference>
<evidence type="ECO:0000256" key="2">
    <source>
        <dbReference type="ARBA" id="ARBA00022737"/>
    </source>
</evidence>
<dbReference type="FunFam" id="1.10.220.10:FF:000004">
    <property type="entry name" value="Annexin"/>
    <property type="match status" value="1"/>
</dbReference>
<keyword evidence="8" id="KW-1185">Reference proteome</keyword>
<dbReference type="PANTHER" id="PTHR10502">
    <property type="entry name" value="ANNEXIN"/>
    <property type="match status" value="1"/>
</dbReference>
<dbReference type="Pfam" id="PF00191">
    <property type="entry name" value="Annexin"/>
    <property type="match status" value="4"/>
</dbReference>
<gene>
    <name evidence="7" type="ORF">ANCCAN_15310</name>
</gene>
<comment type="similarity">
    <text evidence="1 6">Belongs to the annexin family.</text>
</comment>
<dbReference type="PROSITE" id="PS51897">
    <property type="entry name" value="ANNEXIN_2"/>
    <property type="match status" value="4"/>
</dbReference>
<evidence type="ECO:0000256" key="4">
    <source>
        <dbReference type="ARBA" id="ARBA00023216"/>
    </source>
</evidence>
<dbReference type="Proteomes" id="UP000252519">
    <property type="component" value="Unassembled WGS sequence"/>
</dbReference>
<dbReference type="GO" id="GO:0005509">
    <property type="term" value="F:calcium ion binding"/>
    <property type="evidence" value="ECO:0007669"/>
    <property type="project" value="InterPro"/>
</dbReference>
<dbReference type="InterPro" id="IPR018502">
    <property type="entry name" value="Annexin_repeat"/>
</dbReference>
<keyword evidence="4 6" id="KW-0041">Annexin</keyword>
<dbReference type="InterPro" id="IPR037104">
    <property type="entry name" value="Annexin_sf"/>
</dbReference>
<dbReference type="GO" id="GO:0005634">
    <property type="term" value="C:nucleus"/>
    <property type="evidence" value="ECO:0007669"/>
    <property type="project" value="TreeGrafter"/>
</dbReference>
<dbReference type="AlphaFoldDB" id="A0A368G532"/>
<dbReference type="FunFam" id="1.10.220.10:FF:000003">
    <property type="entry name" value="Annexin"/>
    <property type="match status" value="1"/>
</dbReference>
<dbReference type="GO" id="GO:0005886">
    <property type="term" value="C:plasma membrane"/>
    <property type="evidence" value="ECO:0007669"/>
    <property type="project" value="TreeGrafter"/>
</dbReference>
<evidence type="ECO:0000256" key="1">
    <source>
        <dbReference type="ARBA" id="ARBA00007831"/>
    </source>
</evidence>
<evidence type="ECO:0000313" key="8">
    <source>
        <dbReference type="Proteomes" id="UP000252519"/>
    </source>
</evidence>
<keyword evidence="3 6" id="KW-0106">Calcium</keyword>
<keyword evidence="5 6" id="KW-0111">Calcium/phospholipid-binding</keyword>
<organism evidence="7 8">
    <name type="scientific">Ancylostoma caninum</name>
    <name type="common">Dog hookworm</name>
    <dbReference type="NCBI Taxonomy" id="29170"/>
    <lineage>
        <taxon>Eukaryota</taxon>
        <taxon>Metazoa</taxon>
        <taxon>Ecdysozoa</taxon>
        <taxon>Nematoda</taxon>
        <taxon>Chromadorea</taxon>
        <taxon>Rhabditida</taxon>
        <taxon>Rhabditina</taxon>
        <taxon>Rhabditomorpha</taxon>
        <taxon>Strongyloidea</taxon>
        <taxon>Ancylostomatidae</taxon>
        <taxon>Ancylostomatinae</taxon>
        <taxon>Ancylostoma</taxon>
    </lineage>
</organism>
<keyword evidence="2 6" id="KW-0677">Repeat</keyword>
<dbReference type="GO" id="GO:0012506">
    <property type="term" value="C:vesicle membrane"/>
    <property type="evidence" value="ECO:0007669"/>
    <property type="project" value="TreeGrafter"/>
</dbReference>
<proteinExistence type="inferred from homology"/>
<name>A0A368G532_ANCCA</name>
<dbReference type="SUPFAM" id="SSF47874">
    <property type="entry name" value="Annexin"/>
    <property type="match status" value="1"/>
</dbReference>
<evidence type="ECO:0000256" key="6">
    <source>
        <dbReference type="RuleBase" id="RU003540"/>
    </source>
</evidence>